<sequence>MTADGVITGWDAATNKCVPCASKPCVDCRDDYKVCKACLEQAPTPPQSDGDKPFYLTKDGKCEFCDKDGSKGCNTTVGCKEDGSCIECQDNFRLIGGKCVMCADGCNYALNAQNCDEQGQCTKCDDNWARTANGTCVPCPDFCDECDVADDGAVVCLSCFHQYTLNKDGSECLSCEDPNCYECPEGPAVCANCTLFALPNGTCAADAGIDGCSNTDSTGKACTQCFTGYALVDGKCKECNAGEGCEACAATSVTECVTCNEDGGYVLDAATKKCTTKCKDTWCDVCASPTAAECEACSSGWGLTSAGKCEQCKADNCAKCDGDLTKCQACMWAKRGTNALVDGRCVFFSYAEQDKWGS</sequence>
<protein>
    <submittedName>
        <fullName evidence="1">Serine threonine</fullName>
    </submittedName>
</protein>
<dbReference type="EMBL" id="LHPG02000004">
    <property type="protein sequence ID" value="PRW58733.1"/>
    <property type="molecule type" value="Genomic_DNA"/>
</dbReference>
<comment type="caution">
    <text evidence="1">The sequence shown here is derived from an EMBL/GenBank/DDBJ whole genome shotgun (WGS) entry which is preliminary data.</text>
</comment>
<organism evidence="1 2">
    <name type="scientific">Chlorella sorokiniana</name>
    <name type="common">Freshwater green alga</name>
    <dbReference type="NCBI Taxonomy" id="3076"/>
    <lineage>
        <taxon>Eukaryota</taxon>
        <taxon>Viridiplantae</taxon>
        <taxon>Chlorophyta</taxon>
        <taxon>core chlorophytes</taxon>
        <taxon>Trebouxiophyceae</taxon>
        <taxon>Chlorellales</taxon>
        <taxon>Chlorellaceae</taxon>
        <taxon>Chlorella clade</taxon>
        <taxon>Chlorella</taxon>
    </lineage>
</organism>
<dbReference type="AlphaFoldDB" id="A0A2P6TXE5"/>
<dbReference type="OrthoDB" id="18487at2759"/>
<name>A0A2P6TXE5_CHLSO</name>
<dbReference type="STRING" id="3076.A0A2P6TXE5"/>
<dbReference type="InterPro" id="IPR009030">
    <property type="entry name" value="Growth_fac_rcpt_cys_sf"/>
</dbReference>
<evidence type="ECO:0000313" key="1">
    <source>
        <dbReference type="EMBL" id="PRW58733.1"/>
    </source>
</evidence>
<dbReference type="SUPFAM" id="SSF57184">
    <property type="entry name" value="Growth factor receptor domain"/>
    <property type="match status" value="2"/>
</dbReference>
<dbReference type="PANTHER" id="PTHR45756">
    <property type="entry name" value="PALMITOYLTRANSFERASE"/>
    <property type="match status" value="1"/>
</dbReference>
<evidence type="ECO:0000313" key="2">
    <source>
        <dbReference type="Proteomes" id="UP000239899"/>
    </source>
</evidence>
<dbReference type="PANTHER" id="PTHR45756:SF1">
    <property type="entry name" value="PROTEIN KINASE DOMAIN CONTAINING PROTEIN"/>
    <property type="match status" value="1"/>
</dbReference>
<dbReference type="Proteomes" id="UP000239899">
    <property type="component" value="Unassembled WGS sequence"/>
</dbReference>
<dbReference type="InterPro" id="IPR053215">
    <property type="entry name" value="TKL_Ser/Thr_kinase"/>
</dbReference>
<proteinExistence type="predicted"/>
<accession>A0A2P6TXE5</accession>
<dbReference type="SMART" id="SM00261">
    <property type="entry name" value="FU"/>
    <property type="match status" value="3"/>
</dbReference>
<reference evidence="1 2" key="1">
    <citation type="journal article" date="2018" name="Plant J.">
        <title>Genome sequences of Chlorella sorokiniana UTEX 1602 and Micractinium conductrix SAG 241.80: implications to maltose excretion by a green alga.</title>
        <authorList>
            <person name="Arriola M.B."/>
            <person name="Velmurugan N."/>
            <person name="Zhang Y."/>
            <person name="Plunkett M.H."/>
            <person name="Hondzo H."/>
            <person name="Barney B.M."/>
        </authorList>
    </citation>
    <scope>NUCLEOTIDE SEQUENCE [LARGE SCALE GENOMIC DNA]</scope>
    <source>
        <strain evidence="2">UTEX 1602</strain>
    </source>
</reference>
<keyword evidence="2" id="KW-1185">Reference proteome</keyword>
<gene>
    <name evidence="1" type="ORF">C2E21_2466</name>
</gene>
<dbReference type="InterPro" id="IPR006212">
    <property type="entry name" value="Furin_repeat"/>
</dbReference>